<protein>
    <submittedName>
        <fullName evidence="5">Thioredoxin reductase (NADPH)</fullName>
    </submittedName>
</protein>
<dbReference type="PRINTS" id="PR00368">
    <property type="entry name" value="FADPNR"/>
</dbReference>
<evidence type="ECO:0000259" key="4">
    <source>
        <dbReference type="Pfam" id="PF07992"/>
    </source>
</evidence>
<comment type="catalytic activity">
    <reaction evidence="3">
        <text>[thioredoxin]-dithiol + NADP(+) = [thioredoxin]-disulfide + NADPH + H(+)</text>
        <dbReference type="Rhea" id="RHEA:20345"/>
        <dbReference type="Rhea" id="RHEA-COMP:10698"/>
        <dbReference type="Rhea" id="RHEA-COMP:10700"/>
        <dbReference type="ChEBI" id="CHEBI:15378"/>
        <dbReference type="ChEBI" id="CHEBI:29950"/>
        <dbReference type="ChEBI" id="CHEBI:50058"/>
        <dbReference type="ChEBI" id="CHEBI:57783"/>
        <dbReference type="ChEBI" id="CHEBI:58349"/>
        <dbReference type="EC" id="1.8.1.9"/>
    </reaction>
</comment>
<dbReference type="PRINTS" id="PR00469">
    <property type="entry name" value="PNDRDTASEII"/>
</dbReference>
<dbReference type="Pfam" id="PF07992">
    <property type="entry name" value="Pyr_redox_2"/>
    <property type="match status" value="1"/>
</dbReference>
<feature type="domain" description="FAD/NAD(P)-binding" evidence="4">
    <location>
        <begin position="112"/>
        <end position="422"/>
    </location>
</feature>
<evidence type="ECO:0000313" key="5">
    <source>
        <dbReference type="EMBL" id="TCO41077.1"/>
    </source>
</evidence>
<dbReference type="Gene3D" id="3.50.50.60">
    <property type="entry name" value="FAD/NAD(P)-binding domain"/>
    <property type="match status" value="2"/>
</dbReference>
<dbReference type="AlphaFoldDB" id="A0A4R2IA94"/>
<dbReference type="InterPro" id="IPR023753">
    <property type="entry name" value="FAD/NAD-binding_dom"/>
</dbReference>
<organism evidence="5 6">
    <name type="scientific">Kribbella antiqua</name>
    <dbReference type="NCBI Taxonomy" id="2512217"/>
    <lineage>
        <taxon>Bacteria</taxon>
        <taxon>Bacillati</taxon>
        <taxon>Actinomycetota</taxon>
        <taxon>Actinomycetes</taxon>
        <taxon>Propionibacteriales</taxon>
        <taxon>Kribbellaceae</taxon>
        <taxon>Kribbella</taxon>
    </lineage>
</organism>
<dbReference type="EMBL" id="SLWR01000016">
    <property type="protein sequence ID" value="TCO41077.1"/>
    <property type="molecule type" value="Genomic_DNA"/>
</dbReference>
<dbReference type="InterPro" id="IPR036188">
    <property type="entry name" value="FAD/NAD-bd_sf"/>
</dbReference>
<keyword evidence="6" id="KW-1185">Reference proteome</keyword>
<dbReference type="PANTHER" id="PTHR48105">
    <property type="entry name" value="THIOREDOXIN REDUCTASE 1-RELATED-RELATED"/>
    <property type="match status" value="1"/>
</dbReference>
<feature type="non-terminal residue" evidence="5">
    <location>
        <position position="1"/>
    </location>
</feature>
<name>A0A4R2IA94_9ACTN</name>
<evidence type="ECO:0000256" key="2">
    <source>
        <dbReference type="ARBA" id="ARBA00023002"/>
    </source>
</evidence>
<dbReference type="SUPFAM" id="SSF51905">
    <property type="entry name" value="FAD/NAD(P)-binding domain"/>
    <property type="match status" value="1"/>
</dbReference>
<dbReference type="InterPro" id="IPR050097">
    <property type="entry name" value="Ferredoxin-NADP_redctase_2"/>
</dbReference>
<reference evidence="5 6" key="1">
    <citation type="journal article" date="2015" name="Stand. Genomic Sci.">
        <title>Genomic Encyclopedia of Bacterial and Archaeal Type Strains, Phase III: the genomes of soil and plant-associated and newly described type strains.</title>
        <authorList>
            <person name="Whitman W.B."/>
            <person name="Woyke T."/>
            <person name="Klenk H.P."/>
            <person name="Zhou Y."/>
            <person name="Lilburn T.G."/>
            <person name="Beck B.J."/>
            <person name="De Vos P."/>
            <person name="Vandamme P."/>
            <person name="Eisen J.A."/>
            <person name="Garrity G."/>
            <person name="Hugenholtz P."/>
            <person name="Kyrpides N.C."/>
        </authorList>
    </citation>
    <scope>NUCLEOTIDE SEQUENCE [LARGE SCALE GENOMIC DNA]</scope>
    <source>
        <strain evidence="5 6">VKM Ac-2541</strain>
    </source>
</reference>
<evidence type="ECO:0000313" key="6">
    <source>
        <dbReference type="Proteomes" id="UP000295573"/>
    </source>
</evidence>
<evidence type="ECO:0000256" key="1">
    <source>
        <dbReference type="ARBA" id="ARBA00022630"/>
    </source>
</evidence>
<dbReference type="OrthoDB" id="109585at2"/>
<evidence type="ECO:0000256" key="3">
    <source>
        <dbReference type="ARBA" id="ARBA00048132"/>
    </source>
</evidence>
<comment type="caution">
    <text evidence="5">The sequence shown here is derived from an EMBL/GenBank/DDBJ whole genome shotgun (WGS) entry which is preliminary data.</text>
</comment>
<dbReference type="GO" id="GO:0004791">
    <property type="term" value="F:thioredoxin-disulfide reductase (NADPH) activity"/>
    <property type="evidence" value="ECO:0007669"/>
    <property type="project" value="UniProtKB-EC"/>
</dbReference>
<accession>A0A4R2IA94</accession>
<keyword evidence="1" id="KW-0285">Flavoprotein</keyword>
<proteinExistence type="predicted"/>
<dbReference type="Proteomes" id="UP000295573">
    <property type="component" value="Unassembled WGS sequence"/>
</dbReference>
<dbReference type="RefSeq" id="WP_132156575.1">
    <property type="nucleotide sequence ID" value="NZ_SLWR01000016.1"/>
</dbReference>
<keyword evidence="2" id="KW-0560">Oxidoreductase</keyword>
<sequence>PLERILYPAVSEFLAAWDKSQEAQVVPVRIVGAESSAGSHELRDTLTRVGVPYWFYDHDSAAGIELLAASGVDGSRLPVVAFYDGTVLVDPALPEIWQALGVRTRIDVKSCDLVVIGAGPAGLASAVYAASEGLETLVLESAVPGGQAGTSSLIRNYLGFHRGISGDDLTNRAVEQAWLFGTRFVVSQAAVRLGTRSRLQLVTTSDGSEVTARAVVIATGVTWRRLDIPELDALVGAGVFYGAAGAEAKAMQGRDVFVVGAGNSAGQAAMHLARYAASVTMLVRGETLRATMSEYLVSEIEQAPNIHLRLRTEVVGGAGAGRLEAITLRRPAGARTEVVPASALFLLIGAEPRTAWLNDSVARDDHGFVLTGRDLFTNGDASPSWPLRRPPMLLETSTPGVFAAGDVRHRSIKRVAAAVGEGSTAIQLIHEYLSDPEGPDTR</sequence>
<gene>
    <name evidence="5" type="ORF">EV646_116169</name>
</gene>